<proteinExistence type="predicted"/>
<dbReference type="GO" id="GO:0005524">
    <property type="term" value="F:ATP binding"/>
    <property type="evidence" value="ECO:0007669"/>
    <property type="project" value="UniProtKB-KW"/>
</dbReference>
<evidence type="ECO:0000313" key="2">
    <source>
        <dbReference type="Proteomes" id="UP000187203"/>
    </source>
</evidence>
<dbReference type="EMBL" id="AWUE01011973">
    <property type="protein sequence ID" value="OMP10226.1"/>
    <property type="molecule type" value="Genomic_DNA"/>
</dbReference>
<evidence type="ECO:0000313" key="1">
    <source>
        <dbReference type="EMBL" id="OMP10226.1"/>
    </source>
</evidence>
<accession>A0A1R3KT30</accession>
<name>A0A1R3KT30_9ROSI</name>
<dbReference type="Proteomes" id="UP000187203">
    <property type="component" value="Unassembled WGS sequence"/>
</dbReference>
<reference evidence="2" key="1">
    <citation type="submission" date="2013-09" db="EMBL/GenBank/DDBJ databases">
        <title>Corchorus olitorius genome sequencing.</title>
        <authorList>
            <person name="Alam M."/>
            <person name="Haque M.S."/>
            <person name="Islam M.S."/>
            <person name="Emdad E.M."/>
            <person name="Islam M.M."/>
            <person name="Ahmed B."/>
            <person name="Halim A."/>
            <person name="Hossen Q.M.M."/>
            <person name="Hossain M.Z."/>
            <person name="Ahmed R."/>
            <person name="Khan M.M."/>
            <person name="Islam R."/>
            <person name="Rashid M.M."/>
            <person name="Khan S.A."/>
            <person name="Rahman M.S."/>
            <person name="Alam M."/>
            <person name="Yahiya A.S."/>
            <person name="Khan M.S."/>
            <person name="Azam M.S."/>
            <person name="Haque T."/>
            <person name="Lashkar M.Z.H."/>
            <person name="Akhand A.I."/>
            <person name="Morshed G."/>
            <person name="Roy S."/>
            <person name="Uddin K.S."/>
            <person name="Rabeya T."/>
            <person name="Hossain A.S."/>
            <person name="Chowdhury A."/>
            <person name="Snigdha A.R."/>
            <person name="Mortoza M.S."/>
            <person name="Matin S.A."/>
            <person name="Hoque S.M.E."/>
            <person name="Islam M.K."/>
            <person name="Roy D.K."/>
            <person name="Haider R."/>
            <person name="Moosa M.M."/>
            <person name="Elias S.M."/>
            <person name="Hasan A.M."/>
            <person name="Jahan S."/>
            <person name="Shafiuddin M."/>
            <person name="Mahmood N."/>
            <person name="Shommy N.S."/>
        </authorList>
    </citation>
    <scope>NUCLEOTIDE SEQUENCE [LARGE SCALE GENOMIC DNA]</scope>
    <source>
        <strain evidence="2">cv. O-4</strain>
    </source>
</reference>
<organism evidence="1 2">
    <name type="scientific">Corchorus olitorius</name>
    <dbReference type="NCBI Taxonomy" id="93759"/>
    <lineage>
        <taxon>Eukaryota</taxon>
        <taxon>Viridiplantae</taxon>
        <taxon>Streptophyta</taxon>
        <taxon>Embryophyta</taxon>
        <taxon>Tracheophyta</taxon>
        <taxon>Spermatophyta</taxon>
        <taxon>Magnoliopsida</taxon>
        <taxon>eudicotyledons</taxon>
        <taxon>Gunneridae</taxon>
        <taxon>Pentapetalae</taxon>
        <taxon>rosids</taxon>
        <taxon>malvids</taxon>
        <taxon>Malvales</taxon>
        <taxon>Malvaceae</taxon>
        <taxon>Grewioideae</taxon>
        <taxon>Apeibeae</taxon>
        <taxon>Corchorus</taxon>
    </lineage>
</organism>
<sequence length="111" mass="13426">MNHPHVYRRELKKIAAVPQQFFNPQMKQQFQLEIFEQRHHCREVERIDEDDAQFNQSINTIREMIWEDTEQIRTQIREKSFMCEISIAKTGEKQRWNTECSGSTLDFFGDC</sequence>
<keyword evidence="1" id="KW-0547">Nucleotide-binding</keyword>
<comment type="caution">
    <text evidence="1">The sequence shown here is derived from an EMBL/GenBank/DDBJ whole genome shotgun (WGS) entry which is preliminary data.</text>
</comment>
<keyword evidence="1" id="KW-0067">ATP-binding</keyword>
<keyword evidence="2" id="KW-1185">Reference proteome</keyword>
<protein>
    <submittedName>
        <fullName evidence="1">Macrolide export ATP-binding/permease protein MacB</fullName>
    </submittedName>
</protein>
<gene>
    <name evidence="1" type="ORF">COLO4_04702</name>
</gene>
<dbReference type="AlphaFoldDB" id="A0A1R3KT30"/>